<dbReference type="InterPro" id="IPR036259">
    <property type="entry name" value="MFS_trans_sf"/>
</dbReference>
<protein>
    <submittedName>
        <fullName evidence="8">MFS transporter</fullName>
    </submittedName>
</protein>
<dbReference type="Pfam" id="PF07690">
    <property type="entry name" value="MFS_1"/>
    <property type="match status" value="1"/>
</dbReference>
<feature type="transmembrane region" description="Helical" evidence="6">
    <location>
        <begin position="21"/>
        <end position="46"/>
    </location>
</feature>
<gene>
    <name evidence="8" type="ORF">HGQ17_11550</name>
</gene>
<keyword evidence="3 6" id="KW-0812">Transmembrane</keyword>
<feature type="transmembrane region" description="Helical" evidence="6">
    <location>
        <begin position="174"/>
        <end position="194"/>
    </location>
</feature>
<dbReference type="InterPro" id="IPR020846">
    <property type="entry name" value="MFS_dom"/>
</dbReference>
<feature type="transmembrane region" description="Helical" evidence="6">
    <location>
        <begin position="52"/>
        <end position="71"/>
    </location>
</feature>
<evidence type="ECO:0000256" key="1">
    <source>
        <dbReference type="ARBA" id="ARBA00004651"/>
    </source>
</evidence>
<evidence type="ECO:0000256" key="5">
    <source>
        <dbReference type="ARBA" id="ARBA00023136"/>
    </source>
</evidence>
<comment type="caution">
    <text evidence="8">The sequence shown here is derived from an EMBL/GenBank/DDBJ whole genome shotgun (WGS) entry which is preliminary data.</text>
</comment>
<feature type="transmembrane region" description="Helical" evidence="6">
    <location>
        <begin position="363"/>
        <end position="386"/>
    </location>
</feature>
<feature type="transmembrane region" description="Helical" evidence="6">
    <location>
        <begin position="303"/>
        <end position="323"/>
    </location>
</feature>
<feature type="transmembrane region" description="Helical" evidence="6">
    <location>
        <begin position="107"/>
        <end position="127"/>
    </location>
</feature>
<keyword evidence="5 6" id="KW-0472">Membrane</keyword>
<evidence type="ECO:0000256" key="3">
    <source>
        <dbReference type="ARBA" id="ARBA00022692"/>
    </source>
</evidence>
<comment type="subcellular location">
    <subcellularLocation>
        <location evidence="1">Cell membrane</location>
        <topology evidence="1">Multi-pass membrane protein</topology>
    </subcellularLocation>
</comment>
<dbReference type="PROSITE" id="PS50850">
    <property type="entry name" value="MFS"/>
    <property type="match status" value="1"/>
</dbReference>
<feature type="transmembrane region" description="Helical" evidence="6">
    <location>
        <begin position="274"/>
        <end position="291"/>
    </location>
</feature>
<dbReference type="GO" id="GO:0022857">
    <property type="term" value="F:transmembrane transporter activity"/>
    <property type="evidence" value="ECO:0007669"/>
    <property type="project" value="InterPro"/>
</dbReference>
<proteinExistence type="predicted"/>
<feature type="domain" description="Major facilitator superfamily (MFS) profile" evidence="7">
    <location>
        <begin position="16"/>
        <end position="417"/>
    </location>
</feature>
<dbReference type="GO" id="GO:0005886">
    <property type="term" value="C:plasma membrane"/>
    <property type="evidence" value="ECO:0007669"/>
    <property type="project" value="UniProtKB-SubCell"/>
</dbReference>
<keyword evidence="9" id="KW-1185">Reference proteome</keyword>
<name>A0A7X8YEA2_9MICC</name>
<feature type="transmembrane region" description="Helical" evidence="6">
    <location>
        <begin position="148"/>
        <end position="168"/>
    </location>
</feature>
<dbReference type="EMBL" id="JABAHY010000012">
    <property type="protein sequence ID" value="NLS10613.1"/>
    <property type="molecule type" value="Genomic_DNA"/>
</dbReference>
<evidence type="ECO:0000256" key="4">
    <source>
        <dbReference type="ARBA" id="ARBA00022989"/>
    </source>
</evidence>
<evidence type="ECO:0000313" key="8">
    <source>
        <dbReference type="EMBL" id="NLS10613.1"/>
    </source>
</evidence>
<accession>A0A7X8YEA2</accession>
<evidence type="ECO:0000313" key="9">
    <source>
        <dbReference type="Proteomes" id="UP000523139"/>
    </source>
</evidence>
<dbReference type="Gene3D" id="1.20.1250.20">
    <property type="entry name" value="MFS general substrate transporter like domains"/>
    <property type="match status" value="1"/>
</dbReference>
<dbReference type="SUPFAM" id="SSF103473">
    <property type="entry name" value="MFS general substrate transporter"/>
    <property type="match status" value="1"/>
</dbReference>
<dbReference type="AlphaFoldDB" id="A0A7X8YEA2"/>
<dbReference type="Proteomes" id="UP000523139">
    <property type="component" value="Unassembled WGS sequence"/>
</dbReference>
<dbReference type="RefSeq" id="WP_168888099.1">
    <property type="nucleotide sequence ID" value="NZ_JABAHY010000012.1"/>
</dbReference>
<dbReference type="PANTHER" id="PTHR23513:SF6">
    <property type="entry name" value="MAJOR FACILITATOR SUPERFAMILY ASSOCIATED DOMAIN-CONTAINING PROTEIN"/>
    <property type="match status" value="1"/>
</dbReference>
<reference evidence="8 9" key="1">
    <citation type="submission" date="2020-04" db="EMBL/GenBank/DDBJ databases">
        <title>Nesterenkonia sp. nov., isolated from marine sediment.</title>
        <authorList>
            <person name="Zhang G."/>
        </authorList>
    </citation>
    <scope>NUCLEOTIDE SEQUENCE [LARGE SCALE GENOMIC DNA]</scope>
    <source>
        <strain evidence="8 9">MY13</strain>
    </source>
</reference>
<organism evidence="8 9">
    <name type="scientific">Nesterenkonia sedimenti</name>
    <dbReference type="NCBI Taxonomy" id="1463632"/>
    <lineage>
        <taxon>Bacteria</taxon>
        <taxon>Bacillati</taxon>
        <taxon>Actinomycetota</taxon>
        <taxon>Actinomycetes</taxon>
        <taxon>Micrococcales</taxon>
        <taxon>Micrococcaceae</taxon>
        <taxon>Nesterenkonia</taxon>
    </lineage>
</organism>
<feature type="transmembrane region" description="Helical" evidence="6">
    <location>
        <begin position="239"/>
        <end position="262"/>
    </location>
</feature>
<dbReference type="InterPro" id="IPR011701">
    <property type="entry name" value="MFS"/>
</dbReference>
<evidence type="ECO:0000256" key="6">
    <source>
        <dbReference type="SAM" id="Phobius"/>
    </source>
</evidence>
<sequence>MSQTTDTATTEKLGRDFNVHLGTVALNALAGGILFAGVPLVAATLTQSPQEISIISAAIQLPALLGILVGLIVDRTDRRRLRLVAMGARVGLVFGMVAVILTGNLTLWALAGLMLLYALGGVFIASANGAMVPQVAPRSQLAAANSRIQGAMFIFEDIIGAPIAALLVLVGASWIFGVPGLLGVLAVVVLWWGLRGRSFRAPQEEAPADEPTPPVVAGALRDIREGLRFILQHRVLRPIFTMALAANFASAAYMAVFVLWMVGPQAPVGVPAEIFPLYITIMAVGAVAATLTTSRILKVIDEFPLMMAGFWVMPVLLIIQVIWPTPWVMVGTMLLLGYSLTVGNVIFMTLAQKLVPGRMLGRFNGTAQTATSGLAPAGALLGGFVAEVYGFTILHLAVAGVLAAALTYPLLVVRQHHVDALEIQE</sequence>
<keyword evidence="4 6" id="KW-1133">Transmembrane helix</keyword>
<feature type="transmembrane region" description="Helical" evidence="6">
    <location>
        <begin position="83"/>
        <end position="101"/>
    </location>
</feature>
<evidence type="ECO:0000256" key="2">
    <source>
        <dbReference type="ARBA" id="ARBA00022475"/>
    </source>
</evidence>
<keyword evidence="2" id="KW-1003">Cell membrane</keyword>
<evidence type="ECO:0000259" key="7">
    <source>
        <dbReference type="PROSITE" id="PS50850"/>
    </source>
</evidence>
<dbReference type="CDD" id="cd06173">
    <property type="entry name" value="MFS_MefA_like"/>
    <property type="match status" value="1"/>
</dbReference>
<feature type="transmembrane region" description="Helical" evidence="6">
    <location>
        <begin position="392"/>
        <end position="413"/>
    </location>
</feature>
<dbReference type="PANTHER" id="PTHR23513">
    <property type="entry name" value="INTEGRAL MEMBRANE EFFLUX PROTEIN-RELATED"/>
    <property type="match status" value="1"/>
</dbReference>
<feature type="transmembrane region" description="Helical" evidence="6">
    <location>
        <begin position="329"/>
        <end position="351"/>
    </location>
</feature>